<evidence type="ECO:0000313" key="2">
    <source>
        <dbReference type="EMBL" id="OHA47952.1"/>
    </source>
</evidence>
<dbReference type="PANTHER" id="PTHR34293:SF1">
    <property type="entry name" value="HTH-TYPE TRANSCRIPTIONAL REGULATOR TRMBL2"/>
    <property type="match status" value="1"/>
</dbReference>
<feature type="domain" description="Transcription regulator TrmB N-terminal" evidence="1">
    <location>
        <begin position="7"/>
        <end position="74"/>
    </location>
</feature>
<dbReference type="Pfam" id="PF01978">
    <property type="entry name" value="TrmB"/>
    <property type="match status" value="1"/>
</dbReference>
<dbReference type="CDD" id="cd00090">
    <property type="entry name" value="HTH_ARSR"/>
    <property type="match status" value="1"/>
</dbReference>
<reference evidence="2 3" key="1">
    <citation type="journal article" date="2016" name="Nat. Commun.">
        <title>Thousands of microbial genomes shed light on interconnected biogeochemical processes in an aquifer system.</title>
        <authorList>
            <person name="Anantharaman K."/>
            <person name="Brown C.T."/>
            <person name="Hug L.A."/>
            <person name="Sharon I."/>
            <person name="Castelle C.J."/>
            <person name="Probst A.J."/>
            <person name="Thomas B.C."/>
            <person name="Singh A."/>
            <person name="Wilkins M.J."/>
            <person name="Karaoz U."/>
            <person name="Brodie E.L."/>
            <person name="Williams K.H."/>
            <person name="Hubbard S.S."/>
            <person name="Banfield J.F."/>
        </authorList>
    </citation>
    <scope>NUCLEOTIDE SEQUENCE [LARGE SCALE GENOMIC DNA]</scope>
</reference>
<dbReference type="EMBL" id="MHSS01000011">
    <property type="protein sequence ID" value="OHA47952.1"/>
    <property type="molecule type" value="Genomic_DNA"/>
</dbReference>
<dbReference type="SUPFAM" id="SSF46785">
    <property type="entry name" value="Winged helix' DNA-binding domain"/>
    <property type="match status" value="1"/>
</dbReference>
<protein>
    <recommendedName>
        <fullName evidence="1">Transcription regulator TrmB N-terminal domain-containing protein</fullName>
    </recommendedName>
</protein>
<organism evidence="2 3">
    <name type="scientific">Candidatus Terrybacteria bacterium RIFCSPHIGHO2_01_FULL_48_17</name>
    <dbReference type="NCBI Taxonomy" id="1802362"/>
    <lineage>
        <taxon>Bacteria</taxon>
        <taxon>Candidatus Terryibacteriota</taxon>
    </lineage>
</organism>
<dbReference type="InterPro" id="IPR011991">
    <property type="entry name" value="ArsR-like_HTH"/>
</dbReference>
<evidence type="ECO:0000259" key="1">
    <source>
        <dbReference type="Pfam" id="PF01978"/>
    </source>
</evidence>
<dbReference type="AlphaFoldDB" id="A0A1G2PK07"/>
<dbReference type="Proteomes" id="UP000177629">
    <property type="component" value="Unassembled WGS sequence"/>
</dbReference>
<dbReference type="STRING" id="1802362.A2806_02665"/>
<proteinExistence type="predicted"/>
<evidence type="ECO:0000313" key="3">
    <source>
        <dbReference type="Proteomes" id="UP000177629"/>
    </source>
</evidence>
<dbReference type="InterPro" id="IPR051797">
    <property type="entry name" value="TrmB-like"/>
</dbReference>
<sequence>MNILQELQHLGFTNTEAKIWRAALELGEADVTALARHARIPRTSIYDALEKLIDRGLIDFYIKKRRRYYMPSRPERLLVELSTKTDDAQKLIPALRALSRKTQATPQITLHEGMEGIRTVLDHILETRRPFSAITSLEDFQAVAERPFAWFVERRIAQNLRVRLITIHSAAAERFAANDSKELRETRLLPPSFRFHTATHIFGHHIAIFSLRRQVPSAVLIHDIDIAATQQMQFEFLWEHAKSPRGVHGDML</sequence>
<dbReference type="InterPro" id="IPR036388">
    <property type="entry name" value="WH-like_DNA-bd_sf"/>
</dbReference>
<dbReference type="PANTHER" id="PTHR34293">
    <property type="entry name" value="HTH-TYPE TRANSCRIPTIONAL REGULATOR TRMBL2"/>
    <property type="match status" value="1"/>
</dbReference>
<gene>
    <name evidence="2" type="ORF">A2806_02665</name>
</gene>
<comment type="caution">
    <text evidence="2">The sequence shown here is derived from an EMBL/GenBank/DDBJ whole genome shotgun (WGS) entry which is preliminary data.</text>
</comment>
<dbReference type="InterPro" id="IPR002831">
    <property type="entry name" value="Tscrpt_reg_TrmB_N"/>
</dbReference>
<dbReference type="InterPro" id="IPR036390">
    <property type="entry name" value="WH_DNA-bd_sf"/>
</dbReference>
<dbReference type="Gene3D" id="1.10.10.10">
    <property type="entry name" value="Winged helix-like DNA-binding domain superfamily/Winged helix DNA-binding domain"/>
    <property type="match status" value="1"/>
</dbReference>
<name>A0A1G2PK07_9BACT</name>
<accession>A0A1G2PK07</accession>